<accession>A0AAN9FC20</accession>
<sequence length="101" mass="11514">MTLVCSQSNYWMIKSCKGLHTRRKNESAHHRSLPHEWPLSPSLSPSAELNIGRATFSRCQTQPSELPSPFVGLNRCLTHSLSSLSNRPTKYFLRGTKMIMR</sequence>
<protein>
    <submittedName>
        <fullName evidence="1">Uncharacterized protein</fullName>
    </submittedName>
</protein>
<evidence type="ECO:0000313" key="2">
    <source>
        <dbReference type="Proteomes" id="UP001372338"/>
    </source>
</evidence>
<dbReference type="AlphaFoldDB" id="A0AAN9FC20"/>
<keyword evidence="2" id="KW-1185">Reference proteome</keyword>
<organism evidence="1 2">
    <name type="scientific">Crotalaria pallida</name>
    <name type="common">Smooth rattlebox</name>
    <name type="synonym">Crotalaria striata</name>
    <dbReference type="NCBI Taxonomy" id="3830"/>
    <lineage>
        <taxon>Eukaryota</taxon>
        <taxon>Viridiplantae</taxon>
        <taxon>Streptophyta</taxon>
        <taxon>Embryophyta</taxon>
        <taxon>Tracheophyta</taxon>
        <taxon>Spermatophyta</taxon>
        <taxon>Magnoliopsida</taxon>
        <taxon>eudicotyledons</taxon>
        <taxon>Gunneridae</taxon>
        <taxon>Pentapetalae</taxon>
        <taxon>rosids</taxon>
        <taxon>fabids</taxon>
        <taxon>Fabales</taxon>
        <taxon>Fabaceae</taxon>
        <taxon>Papilionoideae</taxon>
        <taxon>50 kb inversion clade</taxon>
        <taxon>genistoids sensu lato</taxon>
        <taxon>core genistoids</taxon>
        <taxon>Crotalarieae</taxon>
        <taxon>Crotalaria</taxon>
    </lineage>
</organism>
<evidence type="ECO:0000313" key="1">
    <source>
        <dbReference type="EMBL" id="KAK7273617.1"/>
    </source>
</evidence>
<proteinExistence type="predicted"/>
<reference evidence="1 2" key="1">
    <citation type="submission" date="2024-01" db="EMBL/GenBank/DDBJ databases">
        <title>The genomes of 5 underutilized Papilionoideae crops provide insights into root nodulation and disease resistanc.</title>
        <authorList>
            <person name="Yuan L."/>
        </authorList>
    </citation>
    <scope>NUCLEOTIDE SEQUENCE [LARGE SCALE GENOMIC DNA]</scope>
    <source>
        <strain evidence="1">ZHUSHIDOU_FW_LH</strain>
        <tissue evidence="1">Leaf</tissue>
    </source>
</reference>
<gene>
    <name evidence="1" type="ORF">RIF29_14674</name>
</gene>
<name>A0AAN9FC20_CROPI</name>
<comment type="caution">
    <text evidence="1">The sequence shown here is derived from an EMBL/GenBank/DDBJ whole genome shotgun (WGS) entry which is preliminary data.</text>
</comment>
<dbReference type="EMBL" id="JAYWIO010000003">
    <property type="protein sequence ID" value="KAK7273617.1"/>
    <property type="molecule type" value="Genomic_DNA"/>
</dbReference>
<dbReference type="Proteomes" id="UP001372338">
    <property type="component" value="Unassembled WGS sequence"/>
</dbReference>